<reference evidence="1" key="1">
    <citation type="journal article" date="2018" name="Aquaculture">
        <title>Complete genome sequence of a white spot syndrome virus associated with a disease incursion in Australia.</title>
        <authorList>
            <person name="Oakey J."/>
            <person name="Smith C.S."/>
        </authorList>
    </citation>
    <scope>NUCLEOTIDE SEQUENCE [LARGE SCALE GENOMIC DNA]</scope>
    <source>
        <strain evidence="1">WSSV-AU</strain>
    </source>
</reference>
<organism evidence="1">
    <name type="scientific">White spot syndrome virus</name>
    <dbReference type="NCBI Taxonomy" id="342409"/>
    <lineage>
        <taxon>Viruses</taxon>
        <taxon>Viruses incertae sedis</taxon>
        <taxon>Naldaviricetes</taxon>
        <taxon>Nimaviridae</taxon>
        <taxon>Whispovirus</taxon>
    </lineage>
</organism>
<dbReference type="EMBL" id="MF768985">
    <property type="protein sequence ID" value="ATU83559.1"/>
    <property type="molecule type" value="Genomic_DNA"/>
</dbReference>
<accession>A0A2D3I599</accession>
<proteinExistence type="predicted"/>
<sequence length="124" mass="13194">MIIRIAPVVPPRASLFHPVDNKNSINFSKIKSNKKADISFLLLDEALCAINRLTYFKNEKLVENLMNLFNSSHEGVFILTTGFPTSATVIGSAIVGVMSGSACNTNNSSSVGGAINLPTVPLSA</sequence>
<name>A0A2D3I599_9VIRU</name>
<dbReference type="Proteomes" id="UP000267516">
    <property type="component" value="Segment"/>
</dbReference>
<protein>
    <submittedName>
        <fullName evidence="1">ORF1269</fullName>
    </submittedName>
</protein>
<evidence type="ECO:0000313" key="1">
    <source>
        <dbReference type="EMBL" id="ATU83559.1"/>
    </source>
</evidence>